<dbReference type="GO" id="GO:0005524">
    <property type="term" value="F:ATP binding"/>
    <property type="evidence" value="ECO:0007669"/>
    <property type="project" value="UniProtKB-UniRule"/>
</dbReference>
<dbReference type="NCBIfam" id="TIGR00083">
    <property type="entry name" value="ribF"/>
    <property type="match status" value="1"/>
</dbReference>
<protein>
    <recommendedName>
        <fullName evidence="14">Riboflavin biosynthesis protein</fullName>
    </recommendedName>
    <domain>
        <recommendedName>
            <fullName evidence="14">Riboflavin kinase</fullName>
            <ecNumber evidence="14">2.7.1.26</ecNumber>
        </recommendedName>
        <alternativeName>
            <fullName evidence="14">Flavokinase</fullName>
        </alternativeName>
    </domain>
    <domain>
        <recommendedName>
            <fullName evidence="14">FMN adenylyltransferase</fullName>
            <ecNumber evidence="14">2.7.7.2</ecNumber>
        </recommendedName>
        <alternativeName>
            <fullName evidence="14">FAD pyrophosphorylase</fullName>
        </alternativeName>
        <alternativeName>
            <fullName evidence="14">FAD synthase</fullName>
        </alternativeName>
    </domain>
</protein>
<evidence type="ECO:0000256" key="6">
    <source>
        <dbReference type="ARBA" id="ARBA00022695"/>
    </source>
</evidence>
<dbReference type="InterPro" id="IPR002606">
    <property type="entry name" value="Riboflavin_kinase_bac"/>
</dbReference>
<dbReference type="PANTHER" id="PTHR22749">
    <property type="entry name" value="RIBOFLAVIN KINASE/FMN ADENYLYLTRANSFERASE"/>
    <property type="match status" value="1"/>
</dbReference>
<dbReference type="FunFam" id="2.40.30.30:FF:000004">
    <property type="entry name" value="Riboflavin biosynthesis protein"/>
    <property type="match status" value="1"/>
</dbReference>
<dbReference type="RefSeq" id="WP_090774916.1">
    <property type="nucleotide sequence ID" value="NZ_FMYM01000003.1"/>
</dbReference>
<dbReference type="AlphaFoldDB" id="A0A1G6H7Y3"/>
<dbReference type="UniPathway" id="UPA00277">
    <property type="reaction ID" value="UER00407"/>
</dbReference>
<keyword evidence="10 14" id="KW-0067">ATP-binding</keyword>
<evidence type="ECO:0000256" key="11">
    <source>
        <dbReference type="ARBA" id="ARBA00023268"/>
    </source>
</evidence>
<comment type="pathway">
    <text evidence="2 14">Cofactor biosynthesis; FMN biosynthesis; FMN from riboflavin (ATP route): step 1/1.</text>
</comment>
<evidence type="ECO:0000259" key="15">
    <source>
        <dbReference type="SMART" id="SM00904"/>
    </source>
</evidence>
<feature type="domain" description="Riboflavin kinase" evidence="15">
    <location>
        <begin position="185"/>
        <end position="311"/>
    </location>
</feature>
<dbReference type="GO" id="GO:0003919">
    <property type="term" value="F:FMN adenylyltransferase activity"/>
    <property type="evidence" value="ECO:0007669"/>
    <property type="project" value="UniProtKB-UniRule"/>
</dbReference>
<dbReference type="EC" id="2.7.7.2" evidence="14"/>
<dbReference type="InterPro" id="IPR015864">
    <property type="entry name" value="FAD_synthase"/>
</dbReference>
<evidence type="ECO:0000256" key="1">
    <source>
        <dbReference type="ARBA" id="ARBA00004726"/>
    </source>
</evidence>
<dbReference type="EC" id="2.7.1.26" evidence="14"/>
<reference evidence="17" key="1">
    <citation type="submission" date="2016-09" db="EMBL/GenBank/DDBJ databases">
        <authorList>
            <person name="Varghese N."/>
            <person name="Submissions S."/>
        </authorList>
    </citation>
    <scope>NUCLEOTIDE SEQUENCE [LARGE SCALE GENOMIC DNA]</scope>
    <source>
        <strain evidence="17">25nlg</strain>
    </source>
</reference>
<comment type="similarity">
    <text evidence="14">Belongs to the ribF family.</text>
</comment>
<keyword evidence="9 14" id="KW-0274">FAD</keyword>
<dbReference type="PANTHER" id="PTHR22749:SF6">
    <property type="entry name" value="RIBOFLAVIN KINASE"/>
    <property type="match status" value="1"/>
</dbReference>
<dbReference type="Gene3D" id="2.40.30.30">
    <property type="entry name" value="Riboflavin kinase-like"/>
    <property type="match status" value="1"/>
</dbReference>
<dbReference type="InterPro" id="IPR014729">
    <property type="entry name" value="Rossmann-like_a/b/a_fold"/>
</dbReference>
<evidence type="ECO:0000256" key="3">
    <source>
        <dbReference type="ARBA" id="ARBA00022630"/>
    </source>
</evidence>
<gene>
    <name evidence="16" type="ORF">SAMN05421737_10344</name>
</gene>
<evidence type="ECO:0000256" key="2">
    <source>
        <dbReference type="ARBA" id="ARBA00005201"/>
    </source>
</evidence>
<dbReference type="NCBIfam" id="NF004160">
    <property type="entry name" value="PRK05627.1-3"/>
    <property type="match status" value="1"/>
</dbReference>
<dbReference type="GO" id="GO:0008531">
    <property type="term" value="F:riboflavin kinase activity"/>
    <property type="evidence" value="ECO:0007669"/>
    <property type="project" value="UniProtKB-UniRule"/>
</dbReference>
<proteinExistence type="inferred from homology"/>
<dbReference type="Gene3D" id="3.40.50.620">
    <property type="entry name" value="HUPs"/>
    <property type="match status" value="1"/>
</dbReference>
<keyword evidence="8 14" id="KW-0418">Kinase</keyword>
<evidence type="ECO:0000256" key="8">
    <source>
        <dbReference type="ARBA" id="ARBA00022777"/>
    </source>
</evidence>
<keyword evidence="11" id="KW-0511">Multifunctional enzyme</keyword>
<dbReference type="InterPro" id="IPR023465">
    <property type="entry name" value="Riboflavin_kinase_dom_sf"/>
</dbReference>
<evidence type="ECO:0000256" key="9">
    <source>
        <dbReference type="ARBA" id="ARBA00022827"/>
    </source>
</evidence>
<comment type="pathway">
    <text evidence="1 14">Cofactor biosynthesis; FAD biosynthesis; FAD from FMN: step 1/1.</text>
</comment>
<dbReference type="Pfam" id="PF06574">
    <property type="entry name" value="FAD_syn"/>
    <property type="match status" value="1"/>
</dbReference>
<keyword evidence="4 14" id="KW-0288">FMN</keyword>
<dbReference type="GO" id="GO:0009231">
    <property type="term" value="P:riboflavin biosynthetic process"/>
    <property type="evidence" value="ECO:0007669"/>
    <property type="project" value="InterPro"/>
</dbReference>
<dbReference type="STRING" id="1464122.SAMN05421737_10344"/>
<evidence type="ECO:0000256" key="4">
    <source>
        <dbReference type="ARBA" id="ARBA00022643"/>
    </source>
</evidence>
<dbReference type="SMART" id="SM00904">
    <property type="entry name" value="Flavokinase"/>
    <property type="match status" value="1"/>
</dbReference>
<dbReference type="SUPFAM" id="SSF52374">
    <property type="entry name" value="Nucleotidylyl transferase"/>
    <property type="match status" value="1"/>
</dbReference>
<dbReference type="GO" id="GO:0006747">
    <property type="term" value="P:FAD biosynthetic process"/>
    <property type="evidence" value="ECO:0007669"/>
    <property type="project" value="UniProtKB-UniRule"/>
</dbReference>
<dbReference type="InterPro" id="IPR023468">
    <property type="entry name" value="Riboflavin_kinase"/>
</dbReference>
<evidence type="ECO:0000256" key="14">
    <source>
        <dbReference type="PIRNR" id="PIRNR004491"/>
    </source>
</evidence>
<dbReference type="FunFam" id="3.40.50.620:FF:000021">
    <property type="entry name" value="Riboflavin biosynthesis protein"/>
    <property type="match status" value="1"/>
</dbReference>
<keyword evidence="17" id="KW-1185">Reference proteome</keyword>
<keyword evidence="7 14" id="KW-0547">Nucleotide-binding</keyword>
<evidence type="ECO:0000313" key="17">
    <source>
        <dbReference type="Proteomes" id="UP000242662"/>
    </source>
</evidence>
<comment type="catalytic activity">
    <reaction evidence="13 14">
        <text>FMN + ATP + H(+) = FAD + diphosphate</text>
        <dbReference type="Rhea" id="RHEA:17237"/>
        <dbReference type="ChEBI" id="CHEBI:15378"/>
        <dbReference type="ChEBI" id="CHEBI:30616"/>
        <dbReference type="ChEBI" id="CHEBI:33019"/>
        <dbReference type="ChEBI" id="CHEBI:57692"/>
        <dbReference type="ChEBI" id="CHEBI:58210"/>
        <dbReference type="EC" id="2.7.7.2"/>
    </reaction>
</comment>
<accession>A0A1G6H7Y3</accession>
<evidence type="ECO:0000256" key="13">
    <source>
        <dbReference type="ARBA" id="ARBA00049494"/>
    </source>
</evidence>
<dbReference type="GO" id="GO:0009398">
    <property type="term" value="P:FMN biosynthetic process"/>
    <property type="evidence" value="ECO:0007669"/>
    <property type="project" value="UniProtKB-UniRule"/>
</dbReference>
<evidence type="ECO:0000256" key="12">
    <source>
        <dbReference type="ARBA" id="ARBA00047880"/>
    </source>
</evidence>
<sequence length="321" mass="35949">MKLVYLDVHTATQKADFPACVLALGYFDGIHRGHRTVIETAMNEAQQRDVQTAVMTFYPHPKEVLGRPESPMRYLTPLEAKVTQFERLGVDVVYAVHFTRALSQLSCQQFVDQFIVELNASHVVAGFDFTYGAKGQGTMQHMPAYAQGRFTQTTVEKVSDVGEKISSTRIREALDQGDVATAATLLGTPYEVAGTVIHGDARGRQIGFPTANVSLKQRYHLPKNGVYVVQLDVKGATHQGMANIGVRPTFKADEAEPTLEVHLFDFTSDIYDEQVTVRFYERIRSERVFNGVDELKAQLAQDEVEARAYFKSRSDNMKNTF</sequence>
<dbReference type="CDD" id="cd02064">
    <property type="entry name" value="FAD_synthetase_N"/>
    <property type="match status" value="1"/>
</dbReference>
<dbReference type="SUPFAM" id="SSF82114">
    <property type="entry name" value="Riboflavin kinase-like"/>
    <property type="match status" value="1"/>
</dbReference>
<dbReference type="PIRSF" id="PIRSF004491">
    <property type="entry name" value="FAD_Synth"/>
    <property type="match status" value="1"/>
</dbReference>
<comment type="catalytic activity">
    <reaction evidence="12 14">
        <text>riboflavin + ATP = FMN + ADP + H(+)</text>
        <dbReference type="Rhea" id="RHEA:14357"/>
        <dbReference type="ChEBI" id="CHEBI:15378"/>
        <dbReference type="ChEBI" id="CHEBI:30616"/>
        <dbReference type="ChEBI" id="CHEBI:57986"/>
        <dbReference type="ChEBI" id="CHEBI:58210"/>
        <dbReference type="ChEBI" id="CHEBI:456216"/>
        <dbReference type="EC" id="2.7.1.26"/>
    </reaction>
</comment>
<dbReference type="EMBL" id="FMYM01000003">
    <property type="protein sequence ID" value="SDB90331.1"/>
    <property type="molecule type" value="Genomic_DNA"/>
</dbReference>
<keyword evidence="6 14" id="KW-0548">Nucleotidyltransferase</keyword>
<keyword evidence="5 14" id="KW-0808">Transferase</keyword>
<evidence type="ECO:0000256" key="5">
    <source>
        <dbReference type="ARBA" id="ARBA00022679"/>
    </source>
</evidence>
<dbReference type="Proteomes" id="UP000242662">
    <property type="component" value="Unassembled WGS sequence"/>
</dbReference>
<organism evidence="16 17">
    <name type="scientific">Shouchella lonarensis</name>
    <dbReference type="NCBI Taxonomy" id="1464122"/>
    <lineage>
        <taxon>Bacteria</taxon>
        <taxon>Bacillati</taxon>
        <taxon>Bacillota</taxon>
        <taxon>Bacilli</taxon>
        <taxon>Bacillales</taxon>
        <taxon>Bacillaceae</taxon>
        <taxon>Shouchella</taxon>
    </lineage>
</organism>
<dbReference type="UniPathway" id="UPA00276">
    <property type="reaction ID" value="UER00406"/>
</dbReference>
<dbReference type="Pfam" id="PF01687">
    <property type="entry name" value="Flavokinase"/>
    <property type="match status" value="1"/>
</dbReference>
<dbReference type="OrthoDB" id="9803667at2"/>
<keyword evidence="3 14" id="KW-0285">Flavoprotein</keyword>
<name>A0A1G6H7Y3_9BACI</name>
<evidence type="ECO:0000256" key="10">
    <source>
        <dbReference type="ARBA" id="ARBA00022840"/>
    </source>
</evidence>
<dbReference type="InterPro" id="IPR015865">
    <property type="entry name" value="Riboflavin_kinase_bac/euk"/>
</dbReference>
<evidence type="ECO:0000313" key="16">
    <source>
        <dbReference type="EMBL" id="SDB90331.1"/>
    </source>
</evidence>
<evidence type="ECO:0000256" key="7">
    <source>
        <dbReference type="ARBA" id="ARBA00022741"/>
    </source>
</evidence>